<dbReference type="CDD" id="cd05243">
    <property type="entry name" value="SDR_a5"/>
    <property type="match status" value="1"/>
</dbReference>
<dbReference type="RefSeq" id="WP_153737272.1">
    <property type="nucleotide sequence ID" value="NZ_WJNG01000011.1"/>
</dbReference>
<feature type="domain" description="NAD(P)-binding" evidence="1">
    <location>
        <begin position="7"/>
        <end position="185"/>
    </location>
</feature>
<evidence type="ECO:0000313" key="3">
    <source>
        <dbReference type="Proteomes" id="UP000799092"/>
    </source>
</evidence>
<reference evidence="2" key="1">
    <citation type="submission" date="2019-11" db="EMBL/GenBank/DDBJ databases">
        <authorList>
            <person name="Li J."/>
        </authorList>
    </citation>
    <scope>NUCLEOTIDE SEQUENCE</scope>
    <source>
        <strain evidence="2">B6B</strain>
    </source>
</reference>
<evidence type="ECO:0000313" key="2">
    <source>
        <dbReference type="EMBL" id="MRH43641.1"/>
    </source>
</evidence>
<dbReference type="OrthoDB" id="9803892at2"/>
<proteinExistence type="predicted"/>
<gene>
    <name evidence="2" type="ORF">GH741_13265</name>
</gene>
<dbReference type="AlphaFoldDB" id="A0A6A8DIR4"/>
<dbReference type="PANTHER" id="PTHR15020">
    <property type="entry name" value="FLAVIN REDUCTASE-RELATED"/>
    <property type="match status" value="1"/>
</dbReference>
<name>A0A6A8DIR4_9BACI</name>
<dbReference type="Pfam" id="PF13460">
    <property type="entry name" value="NAD_binding_10"/>
    <property type="match status" value="1"/>
</dbReference>
<dbReference type="InterPro" id="IPR036291">
    <property type="entry name" value="NAD(P)-bd_dom_sf"/>
</dbReference>
<organism evidence="2 3">
    <name type="scientific">Aquibacillus halophilus</name>
    <dbReference type="NCBI Taxonomy" id="930132"/>
    <lineage>
        <taxon>Bacteria</taxon>
        <taxon>Bacillati</taxon>
        <taxon>Bacillota</taxon>
        <taxon>Bacilli</taxon>
        <taxon>Bacillales</taxon>
        <taxon>Bacillaceae</taxon>
        <taxon>Aquibacillus</taxon>
    </lineage>
</organism>
<evidence type="ECO:0000259" key="1">
    <source>
        <dbReference type="Pfam" id="PF13460"/>
    </source>
</evidence>
<dbReference type="SUPFAM" id="SSF51735">
    <property type="entry name" value="NAD(P)-binding Rossmann-fold domains"/>
    <property type="match status" value="1"/>
</dbReference>
<accession>A0A6A8DIR4</accession>
<protein>
    <submittedName>
        <fullName evidence="2">NAD(P)H-binding protein</fullName>
    </submittedName>
</protein>
<dbReference type="PANTHER" id="PTHR15020:SF50">
    <property type="entry name" value="UPF0659 PROTEIN YMR090W"/>
    <property type="match status" value="1"/>
</dbReference>
<comment type="caution">
    <text evidence="2">The sequence shown here is derived from an EMBL/GenBank/DDBJ whole genome shotgun (WGS) entry which is preliminary data.</text>
</comment>
<sequence>MNVLVIGANGKVGKHIIKKLQESNHQPVAMVRDTEQVPYFEQLGVKTVLGDLEKDFSNAFYGVDGVIFAAGSGPNTGADKTIIIDQEGAIKSINYAKQFDIQRFMMLSSIKADQPEEVPEMKHYLFAKHRADEYLKSSGLNYTIVRPGGLTNEVGTGKVQMEQHIKEFGTIPREDVAATLVYLLSVPRAKNKSFDLVSGTTILGELLAY</sequence>
<dbReference type="Gene3D" id="3.40.50.720">
    <property type="entry name" value="NAD(P)-binding Rossmann-like Domain"/>
    <property type="match status" value="1"/>
</dbReference>
<dbReference type="EMBL" id="WJNG01000011">
    <property type="protein sequence ID" value="MRH43641.1"/>
    <property type="molecule type" value="Genomic_DNA"/>
</dbReference>
<keyword evidence="3" id="KW-1185">Reference proteome</keyword>
<dbReference type="InterPro" id="IPR016040">
    <property type="entry name" value="NAD(P)-bd_dom"/>
</dbReference>
<dbReference type="Proteomes" id="UP000799092">
    <property type="component" value="Unassembled WGS sequence"/>
</dbReference>